<sequence>MITGLALVFLSVASYLVWPSRWNLPAHLQLGFSITAYVVPVLAVRVLEAYPPELVAQYEQLLLVGTIFYVTGVLVGFYLPLLKVAPLRHTLDLSARALLAFVAPKVQWITVIAIMGVAASFAVMGFVPIFAEDPFMAKFFRGPYQEAYQPVAPLYRVSMYLLYALIPFCLVLWIQTRRIKFGLLGLLAVVVVAVSLVRGPAVYGILLFVGLLAARNRLTATLFIAFAVLIYPLGSASYYLLSALLGSEALRGVYRADNIWQIIASGAPDISDQLTFLAAFLDRGSFTYGLTFWGGLVPYNFQWNPAVWVLNLVNPGTPVSEVASGGFRLPVPLWGYSSFGWFGVVMIPLLSGLIWGNATRYAKKYVENSSSLLHAMLALTVYLTLGVQLSQFYLLSMYSLPGIALALFLAYRFSWFDRSKRKVQGQYVSGS</sequence>
<proteinExistence type="predicted"/>
<evidence type="ECO:0000313" key="2">
    <source>
        <dbReference type="EMBL" id="RIH81531.1"/>
    </source>
</evidence>
<dbReference type="OrthoDB" id="755552at2"/>
<gene>
    <name evidence="2" type="ORF">Mlute_02774</name>
</gene>
<reference evidence="2 3" key="1">
    <citation type="submission" date="2018-08" db="EMBL/GenBank/DDBJ databases">
        <title>Meiothermus luteus KCTC 52599 genome sequencing project.</title>
        <authorList>
            <person name="Da Costa M.S."/>
            <person name="Albuquerque L."/>
            <person name="Raposo P."/>
            <person name="Froufe H.J.C."/>
            <person name="Barroso C.S."/>
            <person name="Egas C."/>
        </authorList>
    </citation>
    <scope>NUCLEOTIDE SEQUENCE [LARGE SCALE GENOMIC DNA]</scope>
    <source>
        <strain evidence="2 3">KCTC 52599</strain>
    </source>
</reference>
<dbReference type="RefSeq" id="WP_147371119.1">
    <property type="nucleotide sequence ID" value="NZ_QWKZ01000155.1"/>
</dbReference>
<feature type="transmembrane region" description="Helical" evidence="1">
    <location>
        <begin position="30"/>
        <end position="49"/>
    </location>
</feature>
<dbReference type="Proteomes" id="UP000265800">
    <property type="component" value="Unassembled WGS sequence"/>
</dbReference>
<name>A0A399EGX1_9DEIN</name>
<keyword evidence="3" id="KW-1185">Reference proteome</keyword>
<keyword evidence="1" id="KW-1133">Transmembrane helix</keyword>
<keyword evidence="1" id="KW-0812">Transmembrane</keyword>
<feature type="transmembrane region" description="Helical" evidence="1">
    <location>
        <begin position="61"/>
        <end position="81"/>
    </location>
</feature>
<keyword evidence="1" id="KW-0472">Membrane</keyword>
<dbReference type="AlphaFoldDB" id="A0A399EGX1"/>
<evidence type="ECO:0000256" key="1">
    <source>
        <dbReference type="SAM" id="Phobius"/>
    </source>
</evidence>
<feature type="transmembrane region" description="Helical" evidence="1">
    <location>
        <begin position="152"/>
        <end position="174"/>
    </location>
</feature>
<evidence type="ECO:0008006" key="4">
    <source>
        <dbReference type="Google" id="ProtNLM"/>
    </source>
</evidence>
<feature type="transmembrane region" description="Helical" evidence="1">
    <location>
        <begin position="370"/>
        <end position="389"/>
    </location>
</feature>
<feature type="transmembrane region" description="Helical" evidence="1">
    <location>
        <begin position="395"/>
        <end position="413"/>
    </location>
</feature>
<feature type="transmembrane region" description="Helical" evidence="1">
    <location>
        <begin position="108"/>
        <end position="131"/>
    </location>
</feature>
<evidence type="ECO:0000313" key="3">
    <source>
        <dbReference type="Proteomes" id="UP000265800"/>
    </source>
</evidence>
<organism evidence="2 3">
    <name type="scientific">Meiothermus luteus</name>
    <dbReference type="NCBI Taxonomy" id="2026184"/>
    <lineage>
        <taxon>Bacteria</taxon>
        <taxon>Thermotogati</taxon>
        <taxon>Deinococcota</taxon>
        <taxon>Deinococci</taxon>
        <taxon>Thermales</taxon>
        <taxon>Thermaceae</taxon>
        <taxon>Meiothermus</taxon>
    </lineage>
</organism>
<accession>A0A399EGX1</accession>
<comment type="caution">
    <text evidence="2">The sequence shown here is derived from an EMBL/GenBank/DDBJ whole genome shotgun (WGS) entry which is preliminary data.</text>
</comment>
<feature type="transmembrane region" description="Helical" evidence="1">
    <location>
        <begin position="220"/>
        <end position="241"/>
    </location>
</feature>
<feature type="transmembrane region" description="Helical" evidence="1">
    <location>
        <begin position="339"/>
        <end position="358"/>
    </location>
</feature>
<feature type="transmembrane region" description="Helical" evidence="1">
    <location>
        <begin position="186"/>
        <end position="213"/>
    </location>
</feature>
<protein>
    <recommendedName>
        <fullName evidence="4">Oligosaccharide repeat unit polymerase</fullName>
    </recommendedName>
</protein>
<dbReference type="EMBL" id="QWKZ01000155">
    <property type="protein sequence ID" value="RIH81531.1"/>
    <property type="molecule type" value="Genomic_DNA"/>
</dbReference>